<name>A0A072PCY9_9EURO</name>
<dbReference type="AlphaFoldDB" id="A0A072PCY9"/>
<protein>
    <recommendedName>
        <fullName evidence="6">Oxidoreductase</fullName>
    </recommendedName>
</protein>
<evidence type="ECO:0000256" key="2">
    <source>
        <dbReference type="ARBA" id="ARBA00023002"/>
    </source>
</evidence>
<keyword evidence="5" id="KW-1185">Reference proteome</keyword>
<evidence type="ECO:0000256" key="1">
    <source>
        <dbReference type="ARBA" id="ARBA00006484"/>
    </source>
</evidence>
<evidence type="ECO:0008006" key="6">
    <source>
        <dbReference type="Google" id="ProtNLM"/>
    </source>
</evidence>
<dbReference type="PRINTS" id="PR00081">
    <property type="entry name" value="GDHRDH"/>
</dbReference>
<dbReference type="PRINTS" id="PR00080">
    <property type="entry name" value="SDRFAMILY"/>
</dbReference>
<comment type="caution">
    <text evidence="4">The sequence shown here is derived from an EMBL/GenBank/DDBJ whole genome shotgun (WGS) entry which is preliminary data.</text>
</comment>
<evidence type="ECO:0000313" key="5">
    <source>
        <dbReference type="Proteomes" id="UP000027920"/>
    </source>
</evidence>
<gene>
    <name evidence="4" type="ORF">A1O9_05560</name>
</gene>
<dbReference type="InterPro" id="IPR036291">
    <property type="entry name" value="NAD(P)-bd_dom_sf"/>
</dbReference>
<dbReference type="PANTHER" id="PTHR42901:SF1">
    <property type="entry name" value="ALCOHOL DEHYDROGENASE"/>
    <property type="match status" value="1"/>
</dbReference>
<dbReference type="PANTHER" id="PTHR42901">
    <property type="entry name" value="ALCOHOL DEHYDROGENASE"/>
    <property type="match status" value="1"/>
</dbReference>
<reference evidence="4 5" key="1">
    <citation type="submission" date="2013-03" db="EMBL/GenBank/DDBJ databases">
        <title>The Genome Sequence of Exophiala aquamarina CBS 119918.</title>
        <authorList>
            <consortium name="The Broad Institute Genomics Platform"/>
            <person name="Cuomo C."/>
            <person name="de Hoog S."/>
            <person name="Gorbushina A."/>
            <person name="Walker B."/>
            <person name="Young S.K."/>
            <person name="Zeng Q."/>
            <person name="Gargeya S."/>
            <person name="Fitzgerald M."/>
            <person name="Haas B."/>
            <person name="Abouelleil A."/>
            <person name="Allen A.W."/>
            <person name="Alvarado L."/>
            <person name="Arachchi H.M."/>
            <person name="Berlin A.M."/>
            <person name="Chapman S.B."/>
            <person name="Gainer-Dewar J."/>
            <person name="Goldberg J."/>
            <person name="Griggs A."/>
            <person name="Gujja S."/>
            <person name="Hansen M."/>
            <person name="Howarth C."/>
            <person name="Imamovic A."/>
            <person name="Ireland A."/>
            <person name="Larimer J."/>
            <person name="McCowan C."/>
            <person name="Murphy C."/>
            <person name="Pearson M."/>
            <person name="Poon T.W."/>
            <person name="Priest M."/>
            <person name="Roberts A."/>
            <person name="Saif S."/>
            <person name="Shea T."/>
            <person name="Sisk P."/>
            <person name="Sykes S."/>
            <person name="Wortman J."/>
            <person name="Nusbaum C."/>
            <person name="Birren B."/>
        </authorList>
    </citation>
    <scope>NUCLEOTIDE SEQUENCE [LARGE SCALE GENOMIC DNA]</scope>
    <source>
        <strain evidence="4 5">CBS 119918</strain>
    </source>
</reference>
<dbReference type="SUPFAM" id="SSF51735">
    <property type="entry name" value="NAD(P)-binding Rossmann-fold domains"/>
    <property type="match status" value="1"/>
</dbReference>
<dbReference type="HOGENOM" id="CLU_010194_8_2_1"/>
<dbReference type="InterPro" id="IPR002347">
    <property type="entry name" value="SDR_fam"/>
</dbReference>
<dbReference type="OrthoDB" id="1933717at2759"/>
<dbReference type="Gene3D" id="3.40.50.720">
    <property type="entry name" value="NAD(P)-binding Rossmann-like Domain"/>
    <property type="match status" value="1"/>
</dbReference>
<comment type="similarity">
    <text evidence="1 3">Belongs to the short-chain dehydrogenases/reductases (SDR) family.</text>
</comment>
<evidence type="ECO:0000313" key="4">
    <source>
        <dbReference type="EMBL" id="KEF57642.1"/>
    </source>
</evidence>
<accession>A0A072PCY9</accession>
<dbReference type="EMBL" id="AMGV01000004">
    <property type="protein sequence ID" value="KEF57642.1"/>
    <property type="molecule type" value="Genomic_DNA"/>
</dbReference>
<dbReference type="CDD" id="cd05233">
    <property type="entry name" value="SDR_c"/>
    <property type="match status" value="1"/>
</dbReference>
<dbReference type="Pfam" id="PF00106">
    <property type="entry name" value="adh_short"/>
    <property type="match status" value="1"/>
</dbReference>
<dbReference type="Proteomes" id="UP000027920">
    <property type="component" value="Unassembled WGS sequence"/>
</dbReference>
<evidence type="ECO:0000256" key="3">
    <source>
        <dbReference type="RuleBase" id="RU000363"/>
    </source>
</evidence>
<dbReference type="RefSeq" id="XP_013260232.1">
    <property type="nucleotide sequence ID" value="XM_013404778.1"/>
</dbReference>
<organism evidence="4 5">
    <name type="scientific">Exophiala aquamarina CBS 119918</name>
    <dbReference type="NCBI Taxonomy" id="1182545"/>
    <lineage>
        <taxon>Eukaryota</taxon>
        <taxon>Fungi</taxon>
        <taxon>Dikarya</taxon>
        <taxon>Ascomycota</taxon>
        <taxon>Pezizomycotina</taxon>
        <taxon>Eurotiomycetes</taxon>
        <taxon>Chaetothyriomycetidae</taxon>
        <taxon>Chaetothyriales</taxon>
        <taxon>Herpotrichiellaceae</taxon>
        <taxon>Exophiala</taxon>
    </lineage>
</organism>
<dbReference type="GeneID" id="25280485"/>
<dbReference type="GO" id="GO:0016491">
    <property type="term" value="F:oxidoreductase activity"/>
    <property type="evidence" value="ECO:0007669"/>
    <property type="project" value="UniProtKB-KW"/>
</dbReference>
<sequence length="290" mass="31309">MAAKDEMPAFVSFTKKWHSEPSPSISPERPELSAKGKNVVVTGGGTGIGKAIATAFAQAGAKSVSILGRRVDKLKESAAAITALAPKETQILYKQADLQNRAQVDEALKSIADQVGKIDVLVSNAGYLPPPGALATYDIETFMSGFELNVRTAFNVIQAFIKLAAPDPVLINISTAMAHFEPAPGMSAYTVSKAANLKMVDSFAKENPQLHVVSIQPAWTPTDLNGHQEEAPDKVELPGHFCVWLASPEAKFLKSKFVWANWDVDELKARAEEIQNNKFLLAVHLDGIDM</sequence>
<proteinExistence type="inferred from homology"/>
<keyword evidence="2" id="KW-0560">Oxidoreductase</keyword>
<dbReference type="VEuPathDB" id="FungiDB:A1O9_05560"/>
<dbReference type="STRING" id="1182545.A0A072PCY9"/>